<dbReference type="FunFam" id="1.10.10.10:FF:000001">
    <property type="entry name" value="LysR family transcriptional regulator"/>
    <property type="match status" value="1"/>
</dbReference>
<evidence type="ECO:0000259" key="6">
    <source>
        <dbReference type="PROSITE" id="PS50931"/>
    </source>
</evidence>
<evidence type="ECO:0000256" key="4">
    <source>
        <dbReference type="ARBA" id="ARBA00023159"/>
    </source>
</evidence>
<dbReference type="GO" id="GO:0032993">
    <property type="term" value="C:protein-DNA complex"/>
    <property type="evidence" value="ECO:0007669"/>
    <property type="project" value="TreeGrafter"/>
</dbReference>
<protein>
    <submittedName>
        <fullName evidence="7">DNA-binding transcriptional LysR family regulator</fullName>
    </submittedName>
</protein>
<dbReference type="Gene3D" id="1.10.10.10">
    <property type="entry name" value="Winged helix-like DNA-binding domain superfamily/Winged helix DNA-binding domain"/>
    <property type="match status" value="1"/>
</dbReference>
<dbReference type="GO" id="GO:0003700">
    <property type="term" value="F:DNA-binding transcription factor activity"/>
    <property type="evidence" value="ECO:0007669"/>
    <property type="project" value="InterPro"/>
</dbReference>
<reference evidence="7 8" key="1">
    <citation type="submission" date="2020-08" db="EMBL/GenBank/DDBJ databases">
        <title>Sequencing the genomes of 1000 actinobacteria strains.</title>
        <authorList>
            <person name="Klenk H.-P."/>
        </authorList>
    </citation>
    <scope>NUCLEOTIDE SEQUENCE [LARGE SCALE GENOMIC DNA]</scope>
    <source>
        <strain evidence="7 8">DSM 43582</strain>
    </source>
</reference>
<dbReference type="PRINTS" id="PR00039">
    <property type="entry name" value="HTHLYSR"/>
</dbReference>
<name>A0A7W9P853_9NOCA</name>
<evidence type="ECO:0000256" key="3">
    <source>
        <dbReference type="ARBA" id="ARBA00023125"/>
    </source>
</evidence>
<dbReference type="SUPFAM" id="SSF53850">
    <property type="entry name" value="Periplasmic binding protein-like II"/>
    <property type="match status" value="1"/>
</dbReference>
<dbReference type="InterPro" id="IPR005119">
    <property type="entry name" value="LysR_subst-bd"/>
</dbReference>
<sequence length="306" mass="32900">MISSRQLEYFQAVARELHFTRAAAALRIAQPALSQQIRKLERQLGLVLFERNNHRVELTPAGTALLEHAERILSDLTAVEEDMLGWAGGVRGRIRLGAARGLMLQLARVLAGFCRTYPAVEIELSELNTQEMIAGLHMGRLDIATLAEVPAVGERSLSWHRLGEEPLVLVTGPDAAFAGRTSIAIAELDGHDLVVYPTGSAVGAIITATLATAEVWVRARFESRDYTTARALASVGLAAAIMPASVAEAAGPPIAIVRLEPEPVWTPTLARSATRRPTPAQTAFTTYLVGHPEFTDTGSIGDISID</sequence>
<evidence type="ECO:0000313" key="8">
    <source>
        <dbReference type="Proteomes" id="UP000540412"/>
    </source>
</evidence>
<comment type="caution">
    <text evidence="7">The sequence shown here is derived from an EMBL/GenBank/DDBJ whole genome shotgun (WGS) entry which is preliminary data.</text>
</comment>
<keyword evidence="4" id="KW-0010">Activator</keyword>
<dbReference type="PROSITE" id="PS50931">
    <property type="entry name" value="HTH_LYSR"/>
    <property type="match status" value="1"/>
</dbReference>
<evidence type="ECO:0000256" key="2">
    <source>
        <dbReference type="ARBA" id="ARBA00023015"/>
    </source>
</evidence>
<evidence type="ECO:0000256" key="1">
    <source>
        <dbReference type="ARBA" id="ARBA00009437"/>
    </source>
</evidence>
<evidence type="ECO:0000313" key="7">
    <source>
        <dbReference type="EMBL" id="MBB5911257.1"/>
    </source>
</evidence>
<proteinExistence type="inferred from homology"/>
<feature type="domain" description="HTH lysR-type" evidence="6">
    <location>
        <begin position="2"/>
        <end position="59"/>
    </location>
</feature>
<dbReference type="SUPFAM" id="SSF46785">
    <property type="entry name" value="Winged helix' DNA-binding domain"/>
    <property type="match status" value="1"/>
</dbReference>
<comment type="similarity">
    <text evidence="1">Belongs to the LysR transcriptional regulatory family.</text>
</comment>
<accession>A0A7W9P853</accession>
<keyword evidence="3 7" id="KW-0238">DNA-binding</keyword>
<dbReference type="Proteomes" id="UP000540412">
    <property type="component" value="Unassembled WGS sequence"/>
</dbReference>
<dbReference type="PANTHER" id="PTHR30346:SF28">
    <property type="entry name" value="HTH-TYPE TRANSCRIPTIONAL REGULATOR CYNR"/>
    <property type="match status" value="1"/>
</dbReference>
<dbReference type="EMBL" id="JACHIT010000001">
    <property type="protein sequence ID" value="MBB5911257.1"/>
    <property type="molecule type" value="Genomic_DNA"/>
</dbReference>
<dbReference type="InterPro" id="IPR036388">
    <property type="entry name" value="WH-like_DNA-bd_sf"/>
</dbReference>
<evidence type="ECO:0000256" key="5">
    <source>
        <dbReference type="ARBA" id="ARBA00023163"/>
    </source>
</evidence>
<dbReference type="Gene3D" id="3.40.190.290">
    <property type="match status" value="1"/>
</dbReference>
<organism evidence="7 8">
    <name type="scientific">Nocardia transvalensis</name>
    <dbReference type="NCBI Taxonomy" id="37333"/>
    <lineage>
        <taxon>Bacteria</taxon>
        <taxon>Bacillati</taxon>
        <taxon>Actinomycetota</taxon>
        <taxon>Actinomycetes</taxon>
        <taxon>Mycobacteriales</taxon>
        <taxon>Nocardiaceae</taxon>
        <taxon>Nocardia</taxon>
    </lineage>
</organism>
<keyword evidence="2" id="KW-0805">Transcription regulation</keyword>
<keyword evidence="5" id="KW-0804">Transcription</keyword>
<dbReference type="InterPro" id="IPR036390">
    <property type="entry name" value="WH_DNA-bd_sf"/>
</dbReference>
<dbReference type="RefSeq" id="WP_051162013.1">
    <property type="nucleotide sequence ID" value="NZ_JACHIT010000001.1"/>
</dbReference>
<dbReference type="AlphaFoldDB" id="A0A7W9P853"/>
<dbReference type="PANTHER" id="PTHR30346">
    <property type="entry name" value="TRANSCRIPTIONAL DUAL REGULATOR HCAR-RELATED"/>
    <property type="match status" value="1"/>
</dbReference>
<gene>
    <name evidence="7" type="ORF">BJY24_000124</name>
</gene>
<dbReference type="CDD" id="cd05466">
    <property type="entry name" value="PBP2_LTTR_substrate"/>
    <property type="match status" value="1"/>
</dbReference>
<dbReference type="InterPro" id="IPR000847">
    <property type="entry name" value="LysR_HTH_N"/>
</dbReference>
<dbReference type="GO" id="GO:0003677">
    <property type="term" value="F:DNA binding"/>
    <property type="evidence" value="ECO:0007669"/>
    <property type="project" value="UniProtKB-KW"/>
</dbReference>
<keyword evidence="8" id="KW-1185">Reference proteome</keyword>
<dbReference type="Pfam" id="PF03466">
    <property type="entry name" value="LysR_substrate"/>
    <property type="match status" value="1"/>
</dbReference>
<dbReference type="Pfam" id="PF00126">
    <property type="entry name" value="HTH_1"/>
    <property type="match status" value="1"/>
</dbReference>